<keyword evidence="4 7" id="KW-0574">Periplasm</keyword>
<organism evidence="10 11">
    <name type="scientific">Candidatus Kinetoplastidibacterium stringomonadis TCC290E</name>
    <dbReference type="NCBI Taxonomy" id="1208920"/>
    <lineage>
        <taxon>Bacteria</taxon>
        <taxon>Pseudomonadati</taxon>
        <taxon>Pseudomonadota</taxon>
        <taxon>Betaproteobacteria</taxon>
        <taxon>Candidatus Kinetoplastidibacterium</taxon>
    </lineage>
</organism>
<dbReference type="InterPro" id="IPR001853">
    <property type="entry name" value="DSBA-like_thioredoxin_dom"/>
</dbReference>
<feature type="domain" description="Thioredoxin" evidence="9">
    <location>
        <begin position="12"/>
        <end position="154"/>
    </location>
</feature>
<evidence type="ECO:0000256" key="8">
    <source>
        <dbReference type="PIRSR" id="PIRSR001488-1"/>
    </source>
</evidence>
<gene>
    <name evidence="10" type="ORF">CONE_0209</name>
</gene>
<dbReference type="Pfam" id="PF01323">
    <property type="entry name" value="DSBA"/>
    <property type="match status" value="1"/>
</dbReference>
<dbReference type="Proteomes" id="UP000011541">
    <property type="component" value="Chromosome"/>
</dbReference>
<dbReference type="HOGENOM" id="CLU_088255_1_0_4"/>
<dbReference type="InterPro" id="IPR023205">
    <property type="entry name" value="DsbA/DsbL"/>
</dbReference>
<evidence type="ECO:0000256" key="3">
    <source>
        <dbReference type="ARBA" id="ARBA00022729"/>
    </source>
</evidence>
<dbReference type="EMBL" id="CP003805">
    <property type="protein sequence ID" value="AGF48039.1"/>
    <property type="molecule type" value="Genomic_DNA"/>
</dbReference>
<dbReference type="InterPro" id="IPR050824">
    <property type="entry name" value="Thiol_disulfide_DsbA"/>
</dbReference>
<name>M1LXX3_9PROT</name>
<dbReference type="eggNOG" id="COG1651">
    <property type="taxonomic scope" value="Bacteria"/>
</dbReference>
<evidence type="ECO:0000256" key="5">
    <source>
        <dbReference type="ARBA" id="ARBA00023157"/>
    </source>
</evidence>
<dbReference type="InterPro" id="IPR013766">
    <property type="entry name" value="Thioredoxin_domain"/>
</dbReference>
<dbReference type="Gene3D" id="3.40.30.10">
    <property type="entry name" value="Glutaredoxin"/>
    <property type="match status" value="1"/>
</dbReference>
<feature type="disulfide bond" description="Redox-active" evidence="8">
    <location>
        <begin position="58"/>
        <end position="61"/>
    </location>
</feature>
<keyword evidence="3" id="KW-0732">Signal</keyword>
<keyword evidence="5 7" id="KW-1015">Disulfide bond</keyword>
<dbReference type="CDD" id="cd03019">
    <property type="entry name" value="DsbA_DsbA"/>
    <property type="match status" value="1"/>
</dbReference>
<dbReference type="SUPFAM" id="SSF52833">
    <property type="entry name" value="Thioredoxin-like"/>
    <property type="match status" value="1"/>
</dbReference>
<dbReference type="OrthoDB" id="9784896at2"/>
<proteinExistence type="inferred from homology"/>
<dbReference type="STRING" id="1208920.CONE_0209"/>
<evidence type="ECO:0000313" key="10">
    <source>
        <dbReference type="EMBL" id="AGF48039.1"/>
    </source>
</evidence>
<keyword evidence="6" id="KW-0676">Redox-active center</keyword>
<dbReference type="PATRIC" id="fig|1208920.3.peg.7"/>
<dbReference type="AlphaFoldDB" id="M1LXX3"/>
<dbReference type="KEGG" id="kon:CONE_0209"/>
<evidence type="ECO:0000259" key="9">
    <source>
        <dbReference type="PROSITE" id="PS51352"/>
    </source>
</evidence>
<evidence type="ECO:0000256" key="2">
    <source>
        <dbReference type="ARBA" id="ARBA00005791"/>
    </source>
</evidence>
<dbReference type="PROSITE" id="PS51352">
    <property type="entry name" value="THIOREDOXIN_2"/>
    <property type="match status" value="1"/>
</dbReference>
<dbReference type="GO" id="GO:0042597">
    <property type="term" value="C:periplasmic space"/>
    <property type="evidence" value="ECO:0007669"/>
    <property type="project" value="UniProtKB-SubCell"/>
</dbReference>
<dbReference type="PIRSF" id="PIRSF001488">
    <property type="entry name" value="Tdi_protein"/>
    <property type="match status" value="1"/>
</dbReference>
<comment type="similarity">
    <text evidence="2">Belongs to the thioredoxin family. DsbA subfamily.</text>
</comment>
<evidence type="ECO:0000256" key="6">
    <source>
        <dbReference type="ARBA" id="ARBA00023284"/>
    </source>
</evidence>
<evidence type="ECO:0000313" key="11">
    <source>
        <dbReference type="Proteomes" id="UP000011541"/>
    </source>
</evidence>
<evidence type="ECO:0000256" key="7">
    <source>
        <dbReference type="PIRNR" id="PIRNR001488"/>
    </source>
</evidence>
<evidence type="ECO:0000256" key="4">
    <source>
        <dbReference type="ARBA" id="ARBA00022764"/>
    </source>
</evidence>
<sequence length="210" mass="24522">MKKIYKKYQLLIKIGCFIIIFLMSNNCNSQNKYEILKNKIEPLSNNNIEVIEFLSYMCHHCTALENILNQWQSSLPADVTLIKIPVSSNKRSEDLQKLYLTINEINKPYLHGELFHMFAKEKKSIKNVRDLTDWLKNKDINTNEFLELYNSFYIQSKSNRFNQLAKLCEIKGVPSFIIGGKYITSPAIAGDEYECTLSTIDHLIEKLRKE</sequence>
<dbReference type="PANTHER" id="PTHR35891:SF3">
    <property type="entry name" value="THIOL:DISULFIDE INTERCHANGE PROTEIN DSBL"/>
    <property type="match status" value="1"/>
</dbReference>
<protein>
    <recommendedName>
        <fullName evidence="7">Thiol:disulfide interchange protein</fullName>
    </recommendedName>
</protein>
<dbReference type="GO" id="GO:0016491">
    <property type="term" value="F:oxidoreductase activity"/>
    <property type="evidence" value="ECO:0007669"/>
    <property type="project" value="InterPro"/>
</dbReference>
<dbReference type="InterPro" id="IPR036249">
    <property type="entry name" value="Thioredoxin-like_sf"/>
</dbReference>
<comment type="subcellular location">
    <subcellularLocation>
        <location evidence="1 7">Periplasm</location>
    </subcellularLocation>
</comment>
<dbReference type="PANTHER" id="PTHR35891">
    <property type="entry name" value="THIOL:DISULFIDE INTERCHANGE PROTEIN DSBA"/>
    <property type="match status" value="1"/>
</dbReference>
<evidence type="ECO:0000256" key="1">
    <source>
        <dbReference type="ARBA" id="ARBA00004418"/>
    </source>
</evidence>
<keyword evidence="11" id="KW-1185">Reference proteome</keyword>
<reference evidence="10 11" key="1">
    <citation type="journal article" date="2013" name="Genome Biol. Evol.">
        <title>Genome evolution and phylogenomic analysis of candidatus kinetoplastibacterium, the betaproteobacterial endosymbionts of strigomonas and angomonas.</title>
        <authorList>
            <person name="Alves J.M."/>
            <person name="Serrano M.G."/>
            <person name="Maia da Silva F."/>
            <person name="Voegtly L.J."/>
            <person name="Matveyev A.V."/>
            <person name="Teixeira M.M."/>
            <person name="Camargo E.P."/>
            <person name="Buck G.A."/>
        </authorList>
    </citation>
    <scope>NUCLEOTIDE SEQUENCE [LARGE SCALE GENOMIC DNA]</scope>
    <source>
        <strain evidence="10 11">TCC290E</strain>
    </source>
</reference>
<accession>M1LXX3</accession>